<evidence type="ECO:0000313" key="3">
    <source>
        <dbReference type="EMBL" id="TQL62462.1"/>
    </source>
</evidence>
<accession>A0A542ZQ22</accession>
<name>A0A542ZQ22_9ACTN</name>
<protein>
    <submittedName>
        <fullName evidence="3">Tryptophan-associated transmembrane protein</fullName>
    </submittedName>
</protein>
<dbReference type="AlphaFoldDB" id="A0A542ZQ22"/>
<dbReference type="InterPro" id="IPR019051">
    <property type="entry name" value="Trp_biosyn_TM_oprn/chp"/>
</dbReference>
<keyword evidence="2" id="KW-1133">Transmembrane helix</keyword>
<keyword evidence="2 3" id="KW-0812">Transmembrane</keyword>
<dbReference type="Pfam" id="PF09534">
    <property type="entry name" value="Trp_oprn_chp"/>
    <property type="match status" value="1"/>
</dbReference>
<keyword evidence="4" id="KW-1185">Reference proteome</keyword>
<dbReference type="Proteomes" id="UP000316196">
    <property type="component" value="Unassembled WGS sequence"/>
</dbReference>
<evidence type="ECO:0000256" key="1">
    <source>
        <dbReference type="SAM" id="MobiDB-lite"/>
    </source>
</evidence>
<feature type="transmembrane region" description="Helical" evidence="2">
    <location>
        <begin position="50"/>
        <end position="71"/>
    </location>
</feature>
<organism evidence="3 4">
    <name type="scientific">Propioniferax innocua</name>
    <dbReference type="NCBI Taxonomy" id="1753"/>
    <lineage>
        <taxon>Bacteria</taxon>
        <taxon>Bacillati</taxon>
        <taxon>Actinomycetota</taxon>
        <taxon>Actinomycetes</taxon>
        <taxon>Propionibacteriales</taxon>
        <taxon>Propionibacteriaceae</taxon>
        <taxon>Propioniferax</taxon>
    </lineage>
</organism>
<feature type="transmembrane region" description="Helical" evidence="2">
    <location>
        <begin position="78"/>
        <end position="97"/>
    </location>
</feature>
<keyword evidence="2" id="KW-0472">Membrane</keyword>
<sequence length="194" mass="19834">MGSLMRHTRMIANLGLLLGALTAGLAAMMPWWNGSAEVIPGAVDTPTPAGQALCGVLAGVIVAGWLLSATLPARARQVTAVLLALVGLIMMWAAFTGPGEAPDASLVGDVAPHQPTGWHWAALPGGVLTVAGAVAMVIGAPSWRRRADRFDRQAPETISPDDDPADLWKAMDAGLDPTADDGGITGPSSERTGG</sequence>
<comment type="caution">
    <text evidence="3">The sequence shown here is derived from an EMBL/GenBank/DDBJ whole genome shotgun (WGS) entry which is preliminary data.</text>
</comment>
<feature type="region of interest" description="Disordered" evidence="1">
    <location>
        <begin position="149"/>
        <end position="194"/>
    </location>
</feature>
<dbReference type="EMBL" id="VFOR01000001">
    <property type="protein sequence ID" value="TQL62462.1"/>
    <property type="molecule type" value="Genomic_DNA"/>
</dbReference>
<evidence type="ECO:0000256" key="2">
    <source>
        <dbReference type="SAM" id="Phobius"/>
    </source>
</evidence>
<proteinExistence type="predicted"/>
<evidence type="ECO:0000313" key="4">
    <source>
        <dbReference type="Proteomes" id="UP000316196"/>
    </source>
</evidence>
<gene>
    <name evidence="3" type="ORF">FB460_0239</name>
</gene>
<feature type="transmembrane region" description="Helical" evidence="2">
    <location>
        <begin position="117"/>
        <end position="140"/>
    </location>
</feature>
<reference evidence="3 4" key="1">
    <citation type="submission" date="2019-06" db="EMBL/GenBank/DDBJ databases">
        <title>Sequencing the genomes of 1000 actinobacteria strains.</title>
        <authorList>
            <person name="Klenk H.-P."/>
        </authorList>
    </citation>
    <scope>NUCLEOTIDE SEQUENCE [LARGE SCALE GENOMIC DNA]</scope>
    <source>
        <strain evidence="3 4">DSM 8251</strain>
    </source>
</reference>